<dbReference type="SUPFAM" id="SSF56349">
    <property type="entry name" value="DNA breaking-rejoining enzymes"/>
    <property type="match status" value="1"/>
</dbReference>
<evidence type="ECO:0000256" key="2">
    <source>
        <dbReference type="SAM" id="Coils"/>
    </source>
</evidence>
<keyword evidence="2" id="KW-0175">Coiled coil</keyword>
<evidence type="ECO:0000259" key="3">
    <source>
        <dbReference type="PROSITE" id="PS51898"/>
    </source>
</evidence>
<gene>
    <name evidence="4" type="ORF">OG626_19855</name>
</gene>
<evidence type="ECO:0000313" key="4">
    <source>
        <dbReference type="EMBL" id="WTY96995.1"/>
    </source>
</evidence>
<dbReference type="PROSITE" id="PS51898">
    <property type="entry name" value="TYR_RECOMBINASE"/>
    <property type="match status" value="1"/>
</dbReference>
<dbReference type="GO" id="GO:0003677">
    <property type="term" value="F:DNA binding"/>
    <property type="evidence" value="ECO:0007669"/>
    <property type="project" value="InterPro"/>
</dbReference>
<name>A0AAU3GV16_9ACTN</name>
<dbReference type="Gene3D" id="1.10.443.10">
    <property type="entry name" value="Intergrase catalytic core"/>
    <property type="match status" value="1"/>
</dbReference>
<sequence>MLALISADALRPSLSWIAANPTNRLRPAMASSRDPEGFKRLLVGIPEPEQKAYLGSAALKSIAQIMAAHGGGVDEITVGDLLALFEVKAARKGQTGSVRLAYTWLRNRGQFPVNAPTTLHNLASRAGQVGPYALVDRHRIQCRPVRNLLVDYLTERQPAVDYITLRLLADQLAGLFWADLERHHPGIDNLRLAPEVSEAWKARITQKTVPNLRQDGKTEEIAVPRKSAASVKLNVRAFYLDIAQWALDEPERWGLWAAPSPVSEADCVAKKIEREQKARADQRTRERLPVLPALVRTAGRRLKEAKVRLDAILAAPLGSTVTVLGDTFTLSLTTTRADGKPTRVRDASGARRDLRSEEKQAFFTWATIEILRHTGIRIEELLELSHHSIIRYTLPSTGEVVPLLQIAPSKIDKERLILINPELADVLSALVSRVRRPDGRIASIRVYDAYEKIWKDPMPVLYQWTSSGEIRGIAMNTVRRGLNDTLRASGILDADGNPLLFQPHDFRRIFITDAILHGLPPHIAQVIAGHDKIDTTMGYAAIYPADAIEAHRAFIARRRSVRPAEEYRAVSPEEWDEFLGHFQRRKLALGECGRAYGTDCAHEHACVRCPVLIVGPDELPRLEEIRDNLCARIAEAEQEGWLGDVEQLSVSLAAANEKIGQLNARQEKLKTPTFLGIPQLGQIAGRGIGD</sequence>
<feature type="domain" description="Tyr recombinase" evidence="3">
    <location>
        <begin position="340"/>
        <end position="552"/>
    </location>
</feature>
<dbReference type="EMBL" id="CP109535">
    <property type="protein sequence ID" value="WTY96995.1"/>
    <property type="molecule type" value="Genomic_DNA"/>
</dbReference>
<dbReference type="CDD" id="cd00397">
    <property type="entry name" value="DNA_BRE_C"/>
    <property type="match status" value="1"/>
</dbReference>
<dbReference type="InterPro" id="IPR011010">
    <property type="entry name" value="DNA_brk_join_enz"/>
</dbReference>
<dbReference type="GO" id="GO:0006310">
    <property type="term" value="P:DNA recombination"/>
    <property type="evidence" value="ECO:0007669"/>
    <property type="project" value="UniProtKB-KW"/>
</dbReference>
<proteinExistence type="predicted"/>
<dbReference type="Pfam" id="PF00589">
    <property type="entry name" value="Phage_integrase"/>
    <property type="match status" value="1"/>
</dbReference>
<organism evidence="4">
    <name type="scientific">Streptomyces sp. NBC_01401</name>
    <dbReference type="NCBI Taxonomy" id="2903854"/>
    <lineage>
        <taxon>Bacteria</taxon>
        <taxon>Bacillati</taxon>
        <taxon>Actinomycetota</taxon>
        <taxon>Actinomycetes</taxon>
        <taxon>Kitasatosporales</taxon>
        <taxon>Streptomycetaceae</taxon>
        <taxon>Streptomyces</taxon>
    </lineage>
</organism>
<dbReference type="InterPro" id="IPR002104">
    <property type="entry name" value="Integrase_catalytic"/>
</dbReference>
<accession>A0AAU3GV16</accession>
<dbReference type="GO" id="GO:0015074">
    <property type="term" value="P:DNA integration"/>
    <property type="evidence" value="ECO:0007669"/>
    <property type="project" value="InterPro"/>
</dbReference>
<dbReference type="AlphaFoldDB" id="A0AAU3GV16"/>
<feature type="coiled-coil region" evidence="2">
    <location>
        <begin position="619"/>
        <end position="665"/>
    </location>
</feature>
<keyword evidence="1" id="KW-0233">DNA recombination</keyword>
<dbReference type="InterPro" id="IPR013762">
    <property type="entry name" value="Integrase-like_cat_sf"/>
</dbReference>
<protein>
    <submittedName>
        <fullName evidence="4">Site-specific integrase</fullName>
    </submittedName>
</protein>
<evidence type="ECO:0000256" key="1">
    <source>
        <dbReference type="ARBA" id="ARBA00023172"/>
    </source>
</evidence>
<reference evidence="4" key="1">
    <citation type="submission" date="2022-10" db="EMBL/GenBank/DDBJ databases">
        <title>The complete genomes of actinobacterial strains from the NBC collection.</title>
        <authorList>
            <person name="Joergensen T.S."/>
            <person name="Alvarez Arevalo M."/>
            <person name="Sterndorff E.B."/>
            <person name="Faurdal D."/>
            <person name="Vuksanovic O."/>
            <person name="Mourched A.-S."/>
            <person name="Charusanti P."/>
            <person name="Shaw S."/>
            <person name="Blin K."/>
            <person name="Weber T."/>
        </authorList>
    </citation>
    <scope>NUCLEOTIDE SEQUENCE</scope>
    <source>
        <strain evidence="4">NBC_01401</strain>
    </source>
</reference>